<evidence type="ECO:0000313" key="1">
    <source>
        <dbReference type="EMBL" id="RGK52178.1"/>
    </source>
</evidence>
<evidence type="ECO:0000313" key="4">
    <source>
        <dbReference type="Proteomes" id="UP000260862"/>
    </source>
</evidence>
<dbReference type="EMBL" id="QSTW01000003">
    <property type="protein sequence ID" value="RGM92555.1"/>
    <property type="molecule type" value="Genomic_DNA"/>
</dbReference>
<keyword evidence="4" id="KW-1185">Reference proteome</keyword>
<proteinExistence type="predicted"/>
<dbReference type="CDD" id="cd08977">
    <property type="entry name" value="SusD"/>
    <property type="match status" value="1"/>
</dbReference>
<dbReference type="InterPro" id="IPR024302">
    <property type="entry name" value="SusD-like"/>
</dbReference>
<dbReference type="EMBL" id="QSQT01000034">
    <property type="protein sequence ID" value="RGK52178.1"/>
    <property type="molecule type" value="Genomic_DNA"/>
</dbReference>
<gene>
    <name evidence="2" type="ORF">DXB87_03925</name>
    <name evidence="1" type="ORF">DXD04_14160</name>
</gene>
<reference evidence="3 4" key="1">
    <citation type="submission" date="2018-08" db="EMBL/GenBank/DDBJ databases">
        <title>A genome reference for cultivated species of the human gut microbiota.</title>
        <authorList>
            <person name="Zou Y."/>
            <person name="Xue W."/>
            <person name="Luo G."/>
        </authorList>
    </citation>
    <scope>NUCLEOTIDE SEQUENCE [LARGE SCALE GENOMIC DNA]</scope>
    <source>
        <strain evidence="2 3">OM06-2</strain>
        <strain evidence="1 4">TF10-3AC</strain>
    </source>
</reference>
<dbReference type="SUPFAM" id="SSF48452">
    <property type="entry name" value="TPR-like"/>
    <property type="match status" value="1"/>
</dbReference>
<evidence type="ECO:0000313" key="3">
    <source>
        <dbReference type="Proteomes" id="UP000260814"/>
    </source>
</evidence>
<dbReference type="Proteomes" id="UP000260814">
    <property type="component" value="Unassembled WGS sequence"/>
</dbReference>
<dbReference type="RefSeq" id="WP_117673855.1">
    <property type="nucleotide sequence ID" value="NZ_CABOGR010000034.1"/>
</dbReference>
<dbReference type="AlphaFoldDB" id="A0A3E4MR02"/>
<protein>
    <submittedName>
        <fullName evidence="1">SusD/RagB family nutrient-binding outer membrane lipoprotein</fullName>
    </submittedName>
</protein>
<name>A0A3E4MR02_9BACT</name>
<organism evidence="1 4">
    <name type="scientific">Phocaeicola plebeius</name>
    <dbReference type="NCBI Taxonomy" id="310297"/>
    <lineage>
        <taxon>Bacteria</taxon>
        <taxon>Pseudomonadati</taxon>
        <taxon>Bacteroidota</taxon>
        <taxon>Bacteroidia</taxon>
        <taxon>Bacteroidales</taxon>
        <taxon>Bacteroidaceae</taxon>
        <taxon>Phocaeicola</taxon>
    </lineage>
</organism>
<dbReference type="Pfam" id="PF12741">
    <property type="entry name" value="SusD-like"/>
    <property type="match status" value="1"/>
</dbReference>
<sequence>MKIRNYLIPVFSVLALASCNYEQINTNIYGVTEEGMKTGGLLYGAPFMDMQKLVIPIGSPTESTGPGNDLANTDIMSAGNYIGYWGMNNNWNFNTEATWNFTDARMSYAYQNFYSKLFRAWNDIYKHTKNSEDPADKEVQAVANIVKVTAWLRATDVFGPIVYTNAGNGDIAPKLDSQETVYKAMLADLKDASLLLVNTASKVLPSYDVIYNGNASNWVRLANSLMLRIAVRVHFKDEALAKEYITFALDPSHGGVIETVAQEAKIRSTDKLPLMNSMLPTVEDYGECRLGATIWAYMQGYDDPRLGALFTSDSYGYFMPLPPTNNNALSSAAKTGASKPKVDAASPLFWLRASEVSFLKAEAALYKLAGGNPKALYEEGVTKSFEENGVSGVAAYLEVTDFPYDISRSMLPYNRQYSCKLSTGNVSPKWNDADSDEVKLQKIITQKYLALYPNAVEAWTEYRRTGYPYLLKPAYDKAYVSIGGEEDAITPERFRFAPAEYGTNPNMSEVPALLGGEDQGATKLWWVRNNRPKQPK</sequence>
<keyword evidence="1" id="KW-0449">Lipoprotein</keyword>
<comment type="caution">
    <text evidence="1">The sequence shown here is derived from an EMBL/GenBank/DDBJ whole genome shotgun (WGS) entry which is preliminary data.</text>
</comment>
<evidence type="ECO:0000313" key="2">
    <source>
        <dbReference type="EMBL" id="RGM92555.1"/>
    </source>
</evidence>
<dbReference type="Proteomes" id="UP000260862">
    <property type="component" value="Unassembled WGS sequence"/>
</dbReference>
<accession>A0A3E4MR02</accession>
<dbReference type="Gene3D" id="1.25.40.390">
    <property type="match status" value="1"/>
</dbReference>
<dbReference type="InterPro" id="IPR011990">
    <property type="entry name" value="TPR-like_helical_dom_sf"/>
</dbReference>
<dbReference type="PROSITE" id="PS51257">
    <property type="entry name" value="PROKAR_LIPOPROTEIN"/>
    <property type="match status" value="1"/>
</dbReference>